<dbReference type="SUPFAM" id="SSF51905">
    <property type="entry name" value="FAD/NAD(P)-binding domain"/>
    <property type="match status" value="1"/>
</dbReference>
<dbReference type="Gene3D" id="3.50.50.60">
    <property type="entry name" value="FAD/NAD(P)-binding domain"/>
    <property type="match status" value="1"/>
</dbReference>
<evidence type="ECO:0000313" key="4">
    <source>
        <dbReference type="EMBL" id="KAK3672198.1"/>
    </source>
</evidence>
<evidence type="ECO:0000256" key="2">
    <source>
        <dbReference type="RuleBase" id="RU003968"/>
    </source>
</evidence>
<dbReference type="InterPro" id="IPR007867">
    <property type="entry name" value="GMC_OxRtase_C"/>
</dbReference>
<proteinExistence type="inferred from homology"/>
<dbReference type="EMBL" id="JAUTXT010000035">
    <property type="protein sequence ID" value="KAK3672198.1"/>
    <property type="molecule type" value="Genomic_DNA"/>
</dbReference>
<dbReference type="SUPFAM" id="SSF54373">
    <property type="entry name" value="FAD-linked reductases, C-terminal domain"/>
    <property type="match status" value="1"/>
</dbReference>
<name>A0AAE0WJ28_9PEZI</name>
<dbReference type="Pfam" id="PF05199">
    <property type="entry name" value="GMC_oxred_C"/>
    <property type="match status" value="1"/>
</dbReference>
<comment type="similarity">
    <text evidence="1 2">Belongs to the GMC oxidoreductase family.</text>
</comment>
<dbReference type="InterPro" id="IPR012132">
    <property type="entry name" value="GMC_OxRdtase"/>
</dbReference>
<dbReference type="GO" id="GO:0050660">
    <property type="term" value="F:flavin adenine dinucleotide binding"/>
    <property type="evidence" value="ECO:0007669"/>
    <property type="project" value="InterPro"/>
</dbReference>
<dbReference type="PANTHER" id="PTHR11552">
    <property type="entry name" value="GLUCOSE-METHANOL-CHOLINE GMC OXIDOREDUCTASE"/>
    <property type="match status" value="1"/>
</dbReference>
<dbReference type="Proteomes" id="UP001274830">
    <property type="component" value="Unassembled WGS sequence"/>
</dbReference>
<dbReference type="Pfam" id="PF00732">
    <property type="entry name" value="GMC_oxred_N"/>
    <property type="match status" value="1"/>
</dbReference>
<dbReference type="InterPro" id="IPR036188">
    <property type="entry name" value="FAD/NAD-bd_sf"/>
</dbReference>
<evidence type="ECO:0000256" key="1">
    <source>
        <dbReference type="ARBA" id="ARBA00010790"/>
    </source>
</evidence>
<dbReference type="GO" id="GO:0016614">
    <property type="term" value="F:oxidoreductase activity, acting on CH-OH group of donors"/>
    <property type="evidence" value="ECO:0007669"/>
    <property type="project" value="InterPro"/>
</dbReference>
<evidence type="ECO:0000313" key="5">
    <source>
        <dbReference type="Proteomes" id="UP001274830"/>
    </source>
</evidence>
<organism evidence="4 5">
    <name type="scientific">Recurvomyces mirabilis</name>
    <dbReference type="NCBI Taxonomy" id="574656"/>
    <lineage>
        <taxon>Eukaryota</taxon>
        <taxon>Fungi</taxon>
        <taxon>Dikarya</taxon>
        <taxon>Ascomycota</taxon>
        <taxon>Pezizomycotina</taxon>
        <taxon>Dothideomycetes</taxon>
        <taxon>Dothideomycetidae</taxon>
        <taxon>Mycosphaerellales</taxon>
        <taxon>Teratosphaeriaceae</taxon>
        <taxon>Recurvomyces</taxon>
    </lineage>
</organism>
<dbReference type="InterPro" id="IPR000172">
    <property type="entry name" value="GMC_OxRdtase_N"/>
</dbReference>
<dbReference type="Gene3D" id="3.30.560.10">
    <property type="entry name" value="Glucose Oxidase, domain 3"/>
    <property type="match status" value="1"/>
</dbReference>
<dbReference type="PANTHER" id="PTHR11552:SF210">
    <property type="entry name" value="GLUCOSE-METHANOL-CHOLINE OXIDOREDUCTASE N-TERMINAL DOMAIN-CONTAINING PROTEIN-RELATED"/>
    <property type="match status" value="1"/>
</dbReference>
<sequence>MPSATNGTSNGHGTSALCSLNDFLKEEYDYIVVGGGTAGLCVAARLTENPDVKVAVLEAGANLMDDPQITTPSLYPTLIGREKYDWCYNSIPQPGCNGKTMSQPRGKALGGSSAINYLMYVRGSRGDYDGWESLGNKGWGWEGMAPYFRKHQCLDVTGKESTNKDFMPFAAKDKWHGNEGPIHTSFNDYYEPFEEDFCTAAYEVGGGEKTLTDAWSGDHMGFYSSLAAVNRTNDNGKRSYAASGYLRPNLGRKNLKVLTDALATQIMLEGNTAVGVEFTHDGQKHTVKASKEVVLSGGVINSPQLLELSGIGDPEVLKAAGVESKVKNERVGANFQDHILGGMLWNMKDGSQNLDSLHGAEYQKLMEEQYNKTGDGPYGSPGMLMGFVSYASLVSKEVLDQTISEIRKNSLAKTDFEKRQEDVIVKQLSDPTFANIQTFCIGARLDVSQGQSQVGFFAAPPEGKTCASLLVCLEHPLSRGTVHITSSDPTQHPRIDPGYFRNPADIKIMAEGIKWMSKVADRPVLKKSLGERILPPEGASIESEEERSAFVRDHISTQYHIIGTCAMGEVVDDKLRVKGVNNLRVIDASVFPGHVSGNIMASTYAVAEKAADILKKDDGRYLNKVDSHVQ</sequence>
<accession>A0AAE0WJ28</accession>
<gene>
    <name evidence="4" type="ORF">LTR78_007951</name>
</gene>
<feature type="domain" description="Glucose-methanol-choline oxidoreductase N-terminal" evidence="3">
    <location>
        <begin position="106"/>
        <end position="129"/>
    </location>
</feature>
<keyword evidence="5" id="KW-1185">Reference proteome</keyword>
<evidence type="ECO:0000259" key="3">
    <source>
        <dbReference type="PROSITE" id="PS00623"/>
    </source>
</evidence>
<protein>
    <recommendedName>
        <fullName evidence="3">Glucose-methanol-choline oxidoreductase N-terminal domain-containing protein</fullName>
    </recommendedName>
</protein>
<keyword evidence="2" id="KW-0274">FAD</keyword>
<dbReference type="PIRSF" id="PIRSF000137">
    <property type="entry name" value="Alcohol_oxidase"/>
    <property type="match status" value="1"/>
</dbReference>
<reference evidence="4" key="1">
    <citation type="submission" date="2023-07" db="EMBL/GenBank/DDBJ databases">
        <title>Black Yeasts Isolated from many extreme environments.</title>
        <authorList>
            <person name="Coleine C."/>
            <person name="Stajich J.E."/>
            <person name="Selbmann L."/>
        </authorList>
    </citation>
    <scope>NUCLEOTIDE SEQUENCE</scope>
    <source>
        <strain evidence="4">CCFEE 5485</strain>
    </source>
</reference>
<dbReference type="AlphaFoldDB" id="A0AAE0WJ28"/>
<comment type="caution">
    <text evidence="4">The sequence shown here is derived from an EMBL/GenBank/DDBJ whole genome shotgun (WGS) entry which is preliminary data.</text>
</comment>
<keyword evidence="2" id="KW-0285">Flavoprotein</keyword>
<dbReference type="PROSITE" id="PS00623">
    <property type="entry name" value="GMC_OXRED_1"/>
    <property type="match status" value="1"/>
</dbReference>